<proteinExistence type="predicted"/>
<feature type="transmembrane region" description="Helical" evidence="1">
    <location>
        <begin position="725"/>
        <end position="751"/>
    </location>
</feature>
<gene>
    <name evidence="2" type="ORF">H9810_09890</name>
</gene>
<dbReference type="Pfam" id="PF09913">
    <property type="entry name" value="DUF2142"/>
    <property type="match status" value="1"/>
</dbReference>
<comment type="caution">
    <text evidence="2">The sequence shown here is derived from an EMBL/GenBank/DDBJ whole genome shotgun (WGS) entry which is preliminary data.</text>
</comment>
<feature type="transmembrane region" description="Helical" evidence="1">
    <location>
        <begin position="399"/>
        <end position="415"/>
    </location>
</feature>
<keyword evidence="1" id="KW-0812">Transmembrane</keyword>
<dbReference type="EMBL" id="DXBO01000141">
    <property type="protein sequence ID" value="HIZ49019.1"/>
    <property type="molecule type" value="Genomic_DNA"/>
</dbReference>
<feature type="transmembrane region" description="Helical" evidence="1">
    <location>
        <begin position="693"/>
        <end position="713"/>
    </location>
</feature>
<feature type="transmembrane region" description="Helical" evidence="1">
    <location>
        <begin position="204"/>
        <end position="237"/>
    </location>
</feature>
<feature type="transmembrane region" description="Helical" evidence="1">
    <location>
        <begin position="543"/>
        <end position="563"/>
    </location>
</feature>
<dbReference type="AlphaFoldDB" id="A0A9D2F3V0"/>
<feature type="transmembrane region" description="Helical" evidence="1">
    <location>
        <begin position="666"/>
        <end position="687"/>
    </location>
</feature>
<dbReference type="InterPro" id="IPR018674">
    <property type="entry name" value="DUF2142_membrane"/>
</dbReference>
<evidence type="ECO:0000313" key="2">
    <source>
        <dbReference type="EMBL" id="HIZ49019.1"/>
    </source>
</evidence>
<keyword evidence="1" id="KW-0472">Membrane</keyword>
<keyword evidence="1" id="KW-1133">Transmembrane helix</keyword>
<evidence type="ECO:0000313" key="3">
    <source>
        <dbReference type="Proteomes" id="UP000824031"/>
    </source>
</evidence>
<protein>
    <submittedName>
        <fullName evidence="2">DUF2142 domain-containing protein</fullName>
    </submittedName>
</protein>
<dbReference type="Proteomes" id="UP000824031">
    <property type="component" value="Unassembled WGS sequence"/>
</dbReference>
<reference evidence="2" key="2">
    <citation type="submission" date="2021-04" db="EMBL/GenBank/DDBJ databases">
        <authorList>
            <person name="Gilroy R."/>
        </authorList>
    </citation>
    <scope>NUCLEOTIDE SEQUENCE</scope>
    <source>
        <strain evidence="2">3436</strain>
    </source>
</reference>
<accession>A0A9D2F3V0</accession>
<name>A0A9D2F3V0_9FIRM</name>
<sequence length="755" mass="80163">MPNLPRARRALFSLLAALLAAAAVWLLCRWVGYDLQERLGGQPVYEIINDEYSQIIDLPEEGLTQSIPLKAGESFYGVRLKFSTHGQLYKAGMVMVDVYNAEGTCIAQAAGNFLNIFDDTFTEFTTENPYTATGDETLTVHLYNAVPWEGPLGLWASEAEVEGMPLCSGEAGGTPLNATLAVQCVADYSGQWPALLARELALPLAAAAFAAVLLAGLQAPLALLTAVAGLLLGLCFVRVTPALVAPDEYTHLAAAYELAGTWSGQQTADENGKLLVRECDAPHFATKTGKIGLFALKAQEQARRNETGGPNELTVVSEADAGQGSGNYWAQAAGILLARSRGGNFYTMLGYGRTANLLLYLVLVTAAVALAPASLRGLFTCVALLPMPLQLAGSLSPDAGVLGTAFLYTALCMALRERAAVRWQLVLLVLTGAAVAPAKAIYLPVVLLCLAIPPEHLDPRNAPAMPAIALARWKVRPGRLVQAAVLVLAALLWTAANADALAYAARDMNMALVAVGGVVLAAVLVLALWLYGKVSRTPAGRRWFWRGAGAAVVLGIVGGMFLLSRMGGGLTPDQLLEVYPNGDSVWTFSFGYICRNLPATLKLLLRTLPEQGGLWLQGLLGTTLGEPIVYRIDVSWLLGIGLLLALLAAALPTAEEPPLLGRSTARGIGVILACVVLAVLAAALNWTPINYQTLFGLQGRYLLPVLPLALLLVHNNRCVTMRRRAAHGAALAVALFTLLTQLQGFALYASWQPVS</sequence>
<feature type="transmembrane region" description="Helical" evidence="1">
    <location>
        <begin position="357"/>
        <end position="379"/>
    </location>
</feature>
<organism evidence="2 3">
    <name type="scientific">Candidatus Gemmiger excrementavium</name>
    <dbReference type="NCBI Taxonomy" id="2838608"/>
    <lineage>
        <taxon>Bacteria</taxon>
        <taxon>Bacillati</taxon>
        <taxon>Bacillota</taxon>
        <taxon>Clostridia</taxon>
        <taxon>Eubacteriales</taxon>
        <taxon>Gemmiger</taxon>
    </lineage>
</organism>
<feature type="transmembrane region" description="Helical" evidence="1">
    <location>
        <begin position="510"/>
        <end position="531"/>
    </location>
</feature>
<reference evidence="2" key="1">
    <citation type="journal article" date="2021" name="PeerJ">
        <title>Extensive microbial diversity within the chicken gut microbiome revealed by metagenomics and culture.</title>
        <authorList>
            <person name="Gilroy R."/>
            <person name="Ravi A."/>
            <person name="Getino M."/>
            <person name="Pursley I."/>
            <person name="Horton D.L."/>
            <person name="Alikhan N.F."/>
            <person name="Baker D."/>
            <person name="Gharbi K."/>
            <person name="Hall N."/>
            <person name="Watson M."/>
            <person name="Adriaenssens E.M."/>
            <person name="Foster-Nyarko E."/>
            <person name="Jarju S."/>
            <person name="Secka A."/>
            <person name="Antonio M."/>
            <person name="Oren A."/>
            <person name="Chaudhuri R.R."/>
            <person name="La Ragione R."/>
            <person name="Hildebrand F."/>
            <person name="Pallen M.J."/>
        </authorList>
    </citation>
    <scope>NUCLEOTIDE SEQUENCE</scope>
    <source>
        <strain evidence="2">3436</strain>
    </source>
</reference>
<feature type="transmembrane region" description="Helical" evidence="1">
    <location>
        <begin position="636"/>
        <end position="654"/>
    </location>
</feature>
<evidence type="ECO:0000256" key="1">
    <source>
        <dbReference type="SAM" id="Phobius"/>
    </source>
</evidence>
<feature type="transmembrane region" description="Helical" evidence="1">
    <location>
        <begin position="427"/>
        <end position="453"/>
    </location>
</feature>